<evidence type="ECO:0000256" key="1">
    <source>
        <dbReference type="ARBA" id="ARBA00012513"/>
    </source>
</evidence>
<evidence type="ECO:0000256" key="3">
    <source>
        <dbReference type="ARBA" id="ARBA00022679"/>
    </source>
</evidence>
<evidence type="ECO:0000256" key="10">
    <source>
        <dbReference type="ARBA" id="ARBA00048679"/>
    </source>
</evidence>
<dbReference type="GO" id="GO:0016301">
    <property type="term" value="F:kinase activity"/>
    <property type="evidence" value="ECO:0007669"/>
    <property type="project" value="UniProtKB-KW"/>
</dbReference>
<evidence type="ECO:0000256" key="2">
    <source>
        <dbReference type="ARBA" id="ARBA00022614"/>
    </source>
</evidence>
<evidence type="ECO:0000256" key="6">
    <source>
        <dbReference type="ARBA" id="ARBA00022777"/>
    </source>
</evidence>
<dbReference type="EMBL" id="CP022129">
    <property type="protein sequence ID" value="ASF47733.1"/>
    <property type="molecule type" value="Genomic_DNA"/>
</dbReference>
<dbReference type="GO" id="GO:0005524">
    <property type="term" value="F:ATP binding"/>
    <property type="evidence" value="ECO:0007669"/>
    <property type="project" value="UniProtKB-KW"/>
</dbReference>
<dbReference type="PROSITE" id="PS51424">
    <property type="entry name" value="ROC"/>
    <property type="match status" value="1"/>
</dbReference>
<keyword evidence="7" id="KW-0067">ATP-binding</keyword>
<dbReference type="SUPFAM" id="SSF52200">
    <property type="entry name" value="Toll/Interleukin receptor TIR domain"/>
    <property type="match status" value="1"/>
</dbReference>
<proteinExistence type="predicted"/>
<dbReference type="Pfam" id="PF08477">
    <property type="entry name" value="Roc"/>
    <property type="match status" value="1"/>
</dbReference>
<dbReference type="AlphaFoldDB" id="A0A1Z4C2H8"/>
<dbReference type="SMART" id="SM00255">
    <property type="entry name" value="TIR"/>
    <property type="match status" value="1"/>
</dbReference>
<evidence type="ECO:0000259" key="11">
    <source>
        <dbReference type="PROSITE" id="PS50104"/>
    </source>
</evidence>
<dbReference type="InterPro" id="IPR050836">
    <property type="entry name" value="SDS22/Internalin_LRR"/>
</dbReference>
<dbReference type="Pfam" id="PF16095">
    <property type="entry name" value="COR-A"/>
    <property type="match status" value="1"/>
</dbReference>
<evidence type="ECO:0000259" key="12">
    <source>
        <dbReference type="PROSITE" id="PS51424"/>
    </source>
</evidence>
<evidence type="ECO:0000256" key="5">
    <source>
        <dbReference type="ARBA" id="ARBA00022741"/>
    </source>
</evidence>
<dbReference type="InterPro" id="IPR000157">
    <property type="entry name" value="TIR_dom"/>
</dbReference>
<reference evidence="13 14" key="1">
    <citation type="submission" date="2017-06" db="EMBL/GenBank/DDBJ databases">
        <title>Genome Sequencing of the methanotroph Methylovulum psychrotolerants str. HV10-M2 isolated from a high-altitude environment.</title>
        <authorList>
            <person name="Mateos-Rivera A."/>
        </authorList>
    </citation>
    <scope>NUCLEOTIDE SEQUENCE [LARGE SCALE GENOMIC DNA]</scope>
    <source>
        <strain evidence="13 14">HV10_M2</strain>
    </source>
</reference>
<dbReference type="RefSeq" id="WP_088620603.1">
    <property type="nucleotide sequence ID" value="NZ_CP022129.1"/>
</dbReference>
<accession>A0A1Z4C2H8</accession>
<dbReference type="PRINTS" id="PR00449">
    <property type="entry name" value="RASTRNSFRMNG"/>
</dbReference>
<comment type="catalytic activity">
    <reaction evidence="10">
        <text>L-seryl-[protein] + ATP = O-phospho-L-seryl-[protein] + ADP + H(+)</text>
        <dbReference type="Rhea" id="RHEA:17989"/>
        <dbReference type="Rhea" id="RHEA-COMP:9863"/>
        <dbReference type="Rhea" id="RHEA-COMP:11604"/>
        <dbReference type="ChEBI" id="CHEBI:15378"/>
        <dbReference type="ChEBI" id="CHEBI:29999"/>
        <dbReference type="ChEBI" id="CHEBI:30616"/>
        <dbReference type="ChEBI" id="CHEBI:83421"/>
        <dbReference type="ChEBI" id="CHEBI:456216"/>
        <dbReference type="EC" id="2.7.11.1"/>
    </reaction>
</comment>
<comment type="catalytic activity">
    <reaction evidence="9">
        <text>L-threonyl-[protein] + ATP = O-phospho-L-threonyl-[protein] + ADP + H(+)</text>
        <dbReference type="Rhea" id="RHEA:46608"/>
        <dbReference type="Rhea" id="RHEA-COMP:11060"/>
        <dbReference type="Rhea" id="RHEA-COMP:11605"/>
        <dbReference type="ChEBI" id="CHEBI:15378"/>
        <dbReference type="ChEBI" id="CHEBI:30013"/>
        <dbReference type="ChEBI" id="CHEBI:30616"/>
        <dbReference type="ChEBI" id="CHEBI:61977"/>
        <dbReference type="ChEBI" id="CHEBI:456216"/>
        <dbReference type="EC" id="2.7.11.1"/>
    </reaction>
</comment>
<dbReference type="InterPro" id="IPR020859">
    <property type="entry name" value="ROC"/>
</dbReference>
<evidence type="ECO:0000256" key="9">
    <source>
        <dbReference type="ARBA" id="ARBA00047899"/>
    </source>
</evidence>
<evidence type="ECO:0000256" key="7">
    <source>
        <dbReference type="ARBA" id="ARBA00022840"/>
    </source>
</evidence>
<dbReference type="PANTHER" id="PTHR46652">
    <property type="entry name" value="LEUCINE-RICH REPEAT AND IQ DOMAIN-CONTAINING PROTEIN 1-RELATED"/>
    <property type="match status" value="1"/>
</dbReference>
<dbReference type="GO" id="GO:0007165">
    <property type="term" value="P:signal transduction"/>
    <property type="evidence" value="ECO:0007669"/>
    <property type="project" value="InterPro"/>
</dbReference>
<dbReference type="Pfam" id="PF13676">
    <property type="entry name" value="TIR_2"/>
    <property type="match status" value="1"/>
</dbReference>
<keyword evidence="2" id="KW-0433">Leucine-rich repeat</keyword>
<dbReference type="Gene3D" id="3.30.70.1390">
    <property type="entry name" value="ROC domain from the Parkinson's disease-associated leucine-rich repeat kinase 2"/>
    <property type="match status" value="1"/>
</dbReference>
<keyword evidence="8" id="KW-0342">GTP-binding</keyword>
<organism evidence="13 14">
    <name type="scientific">Methylovulum psychrotolerans</name>
    <dbReference type="NCBI Taxonomy" id="1704499"/>
    <lineage>
        <taxon>Bacteria</taxon>
        <taxon>Pseudomonadati</taxon>
        <taxon>Pseudomonadota</taxon>
        <taxon>Gammaproteobacteria</taxon>
        <taxon>Methylococcales</taxon>
        <taxon>Methylococcaceae</taxon>
        <taxon>Methylovulum</taxon>
    </lineage>
</organism>
<dbReference type="Gene3D" id="3.30.310.200">
    <property type="match status" value="1"/>
</dbReference>
<dbReference type="OrthoDB" id="6309115at2"/>
<protein>
    <recommendedName>
        <fullName evidence="1">non-specific serine/threonine protein kinase</fullName>
        <ecNumber evidence="1">2.7.11.1</ecNumber>
    </recommendedName>
</protein>
<dbReference type="Gene3D" id="1.10.10.2200">
    <property type="match status" value="1"/>
</dbReference>
<keyword evidence="3" id="KW-0808">Transferase</keyword>
<dbReference type="Gene3D" id="3.40.50.10140">
    <property type="entry name" value="Toll/interleukin-1 receptor homology (TIR) domain"/>
    <property type="match status" value="1"/>
</dbReference>
<dbReference type="Gene3D" id="3.80.10.10">
    <property type="entry name" value="Ribonuclease Inhibitor"/>
    <property type="match status" value="1"/>
</dbReference>
<gene>
    <name evidence="13" type="ORF">CEK71_17595</name>
</gene>
<dbReference type="PROSITE" id="PS50104">
    <property type="entry name" value="TIR"/>
    <property type="match status" value="1"/>
</dbReference>
<keyword evidence="5" id="KW-0547">Nucleotide-binding</keyword>
<keyword evidence="14" id="KW-1185">Reference proteome</keyword>
<dbReference type="EC" id="2.7.11.1" evidence="1"/>
<sequence>MSELALRLIAENKETKSTFLDLGNCGLTEVPEELGELVWLEELSFSSERQDKNGWTTSSNKRAVNQIGRLRPAPFVHLKKLKKLWLSGDFGNAFALTDLSPLSYLLNLQLLNIGCTETCDLSPLAGLMALQDLHAWGTPVSDLSQLAGLVALQSLDVGSTSVSDLFPLAGLAALQSLNINNTPVSDLSPLAGLAGLQSLDVGATEVSDLSPLAGLVALQSLDAWGTPVSDLSPLAGLAALQSIHVGSTPVSDLSPLASLATLQSLNFRDTPVSDLSPLVGLVALHLIDAGDTQVSDLSLLVDLAALQSIDVGNTQVSDLSPLLPLIKYGIPVKWDTLEQGICVENCPLTNPPAEIAKQGNAAILNYFQEQASQGVDHLYEAKLLIVGEGGTGKTSLLRRLYQCDKPMPEEPETTKGIDIHRHDFTLDNGRNFRLNVWDFGGQEIYHATHQFFLTKRSLYVLLDDTRKNSITVQDDGFKYWLEVVDQLGDHSPVLIFQNEKGGRSKTIDEAGIKGRFANVKGVYQGNLEHPHTADKLHEALAFYAKQLPHIGEELPARWVAIRADIEELTQQNPYISQQDYFALYKKHLEFDRDKALHLSRYLHDLGVFLHFQDDLILAKTVILQNTWATEAVFKMLDDEAVKTALGRFTQPDCQRVWQESLYADMHLELLALMQKFELCYRLPDTGLETWLVPQLLPPSKPTALNGWEKAGDLVLRYRYDFMPKGLISRLMVRQHRHVPKPELDWVTGVLFERDGAQLLAEISPKGDEIVLRARGAERKALLTIIAADLDALNDSFRLNDKVEKWVPCHCKQCLTKAIPESFNQKRLLQRKRDGKLTVECPSSYEDVNVLALLDGIEAKKLPNGATPLKIFISYSKHDIHHKDTLLKHLSGLRGKIITWNDQDLRGGEEWDDRIKEELNKADIVLYLVTANSMATDYIQDTELPLVEARCHNGECKLIPVIVGFCHWTDLDFAKYNALPNKGVPVVDKKQWSSEDEAWLKVVEGVRRLVVAQK</sequence>
<keyword evidence="4" id="KW-0677">Repeat</keyword>
<dbReference type="KEGG" id="mpsy:CEK71_17595"/>
<dbReference type="PANTHER" id="PTHR46652:SF3">
    <property type="entry name" value="LEUCINE-RICH REPEAT-CONTAINING PROTEIN 9"/>
    <property type="match status" value="1"/>
</dbReference>
<dbReference type="InterPro" id="IPR036388">
    <property type="entry name" value="WH-like_DNA-bd_sf"/>
</dbReference>
<dbReference type="InterPro" id="IPR032171">
    <property type="entry name" value="COR-A"/>
</dbReference>
<dbReference type="InterPro" id="IPR057263">
    <property type="entry name" value="COR-B"/>
</dbReference>
<evidence type="ECO:0000256" key="8">
    <source>
        <dbReference type="ARBA" id="ARBA00023134"/>
    </source>
</evidence>
<name>A0A1Z4C2H8_9GAMM</name>
<keyword evidence="6" id="KW-0418">Kinase</keyword>
<dbReference type="InterPro" id="IPR032675">
    <property type="entry name" value="LRR_dom_sf"/>
</dbReference>
<feature type="domain" description="Roc" evidence="12">
    <location>
        <begin position="374"/>
        <end position="547"/>
    </location>
</feature>
<dbReference type="Gene3D" id="1.10.10.10">
    <property type="entry name" value="Winged helix-like DNA-binding domain superfamily/Winged helix DNA-binding domain"/>
    <property type="match status" value="1"/>
</dbReference>
<evidence type="ECO:0000313" key="13">
    <source>
        <dbReference type="EMBL" id="ASF47733.1"/>
    </source>
</evidence>
<dbReference type="SUPFAM" id="SSF52058">
    <property type="entry name" value="L domain-like"/>
    <property type="match status" value="1"/>
</dbReference>
<dbReference type="Proteomes" id="UP000197019">
    <property type="component" value="Chromosome"/>
</dbReference>
<dbReference type="InterPro" id="IPR035897">
    <property type="entry name" value="Toll_tir_struct_dom_sf"/>
</dbReference>
<dbReference type="SUPFAM" id="SSF52540">
    <property type="entry name" value="P-loop containing nucleoside triphosphate hydrolases"/>
    <property type="match status" value="1"/>
</dbReference>
<evidence type="ECO:0000256" key="4">
    <source>
        <dbReference type="ARBA" id="ARBA00022737"/>
    </source>
</evidence>
<evidence type="ECO:0000313" key="14">
    <source>
        <dbReference type="Proteomes" id="UP000197019"/>
    </source>
</evidence>
<dbReference type="Pfam" id="PF25497">
    <property type="entry name" value="COR-B"/>
    <property type="match status" value="1"/>
</dbReference>
<feature type="domain" description="TIR" evidence="11">
    <location>
        <begin position="866"/>
        <end position="1009"/>
    </location>
</feature>
<dbReference type="InterPro" id="IPR027417">
    <property type="entry name" value="P-loop_NTPase"/>
</dbReference>